<sequence length="375" mass="40788">MRTPLLRVTLLAAFIAAASADRSLNWAQALEFVDAAPVARPPPPPPTTPRDVLRNLALSWLGSWLRDNAFSVAAQSGASSSSPFLSSSFWQTFAAPFLQERLGIVSAMSGQPKLEPVNLSQLPGFETSSEESTFVQKLLGDDYPVGELIRTDPGFADRLCDSAFLRGVSGSGYDVTEVNDAWNNASPLRAEGVLPMGCTRGCVIGGGWVEQLARIYGIGRTLTTSSWRGKCFSDEIVPEPIDRNSTGPYQPGSKVTNRIKLNYGLTLNNLFGLNEPVNTLFPGRVYVGQSLASPSETAMIVDYSDHDHEFSPFRDEIREIYPGVYLGKMYALPGASLWDGAIALSSDEPTFAIHFILFKQPGQSLAQAYRNAVKR</sequence>
<gene>
    <name evidence="2" type="ORF">MICPUN_64266</name>
</gene>
<dbReference type="InParanoid" id="C1EHL1"/>
<dbReference type="GeneID" id="8249196"/>
<feature type="chain" id="PRO_5002907206" evidence="1">
    <location>
        <begin position="21"/>
        <end position="375"/>
    </location>
</feature>
<accession>C1EHL1</accession>
<feature type="signal peptide" evidence="1">
    <location>
        <begin position="1"/>
        <end position="20"/>
    </location>
</feature>
<evidence type="ECO:0000313" key="2">
    <source>
        <dbReference type="EMBL" id="ACO67316.1"/>
    </source>
</evidence>
<evidence type="ECO:0000313" key="3">
    <source>
        <dbReference type="Proteomes" id="UP000002009"/>
    </source>
</evidence>
<dbReference type="KEGG" id="mis:MICPUN_64266"/>
<evidence type="ECO:0000256" key="1">
    <source>
        <dbReference type="SAM" id="SignalP"/>
    </source>
</evidence>
<protein>
    <submittedName>
        <fullName evidence="2">Uncharacterized protein</fullName>
    </submittedName>
</protein>
<reference evidence="2 3" key="1">
    <citation type="journal article" date="2009" name="Science">
        <title>Green evolution and dynamic adaptations revealed by genomes of the marine picoeukaryotes Micromonas.</title>
        <authorList>
            <person name="Worden A.Z."/>
            <person name="Lee J.H."/>
            <person name="Mock T."/>
            <person name="Rouze P."/>
            <person name="Simmons M.P."/>
            <person name="Aerts A.L."/>
            <person name="Allen A.E."/>
            <person name="Cuvelier M.L."/>
            <person name="Derelle E."/>
            <person name="Everett M.V."/>
            <person name="Foulon E."/>
            <person name="Grimwood J."/>
            <person name="Gundlach H."/>
            <person name="Henrissat B."/>
            <person name="Napoli C."/>
            <person name="McDonald S.M."/>
            <person name="Parker M.S."/>
            <person name="Rombauts S."/>
            <person name="Salamov A."/>
            <person name="Von Dassow P."/>
            <person name="Badger J.H."/>
            <person name="Coutinho P.M."/>
            <person name="Demir E."/>
            <person name="Dubchak I."/>
            <person name="Gentemann C."/>
            <person name="Eikrem W."/>
            <person name="Gready J.E."/>
            <person name="John U."/>
            <person name="Lanier W."/>
            <person name="Lindquist E.A."/>
            <person name="Lucas S."/>
            <person name="Mayer K.F."/>
            <person name="Moreau H."/>
            <person name="Not F."/>
            <person name="Otillar R."/>
            <person name="Panaud O."/>
            <person name="Pangilinan J."/>
            <person name="Paulsen I."/>
            <person name="Piegu B."/>
            <person name="Poliakov A."/>
            <person name="Robbens S."/>
            <person name="Schmutz J."/>
            <person name="Toulza E."/>
            <person name="Wyss T."/>
            <person name="Zelensky A."/>
            <person name="Zhou K."/>
            <person name="Armbrust E.V."/>
            <person name="Bhattacharya D."/>
            <person name="Goodenough U.W."/>
            <person name="Van de Peer Y."/>
            <person name="Grigoriev I.V."/>
        </authorList>
    </citation>
    <scope>NUCLEOTIDE SEQUENCE [LARGE SCALE GENOMIC DNA]</scope>
    <source>
        <strain evidence="3">RCC299 / NOUM17</strain>
    </source>
</reference>
<name>C1EHL1_MICCC</name>
<dbReference type="EMBL" id="CP001332">
    <property type="protein sequence ID" value="ACO67316.1"/>
    <property type="molecule type" value="Genomic_DNA"/>
</dbReference>
<keyword evidence="3" id="KW-1185">Reference proteome</keyword>
<dbReference type="AlphaFoldDB" id="C1EHL1"/>
<dbReference type="Proteomes" id="UP000002009">
    <property type="component" value="Chromosome 14"/>
</dbReference>
<organism evidence="2 3">
    <name type="scientific">Micromonas commoda (strain RCC299 / NOUM17 / CCMP2709)</name>
    <name type="common">Picoplanktonic green alga</name>
    <dbReference type="NCBI Taxonomy" id="296587"/>
    <lineage>
        <taxon>Eukaryota</taxon>
        <taxon>Viridiplantae</taxon>
        <taxon>Chlorophyta</taxon>
        <taxon>Mamiellophyceae</taxon>
        <taxon>Mamiellales</taxon>
        <taxon>Mamiellaceae</taxon>
        <taxon>Micromonas</taxon>
    </lineage>
</organism>
<proteinExistence type="predicted"/>
<keyword evidence="1" id="KW-0732">Signal</keyword>
<dbReference type="OrthoDB" id="498807at2759"/>
<dbReference type="RefSeq" id="XP_002506058.1">
    <property type="nucleotide sequence ID" value="XM_002506012.1"/>
</dbReference>